<feature type="region of interest" description="Disordered" evidence="1">
    <location>
        <begin position="243"/>
        <end position="263"/>
    </location>
</feature>
<name>A0ABQ9WI57_SAGOE</name>
<protein>
    <submittedName>
        <fullName evidence="2">Uncharacterized protein</fullName>
    </submittedName>
</protein>
<feature type="compositionally biased region" description="Low complexity" evidence="1">
    <location>
        <begin position="92"/>
        <end position="108"/>
    </location>
</feature>
<evidence type="ECO:0000313" key="3">
    <source>
        <dbReference type="Proteomes" id="UP001266305"/>
    </source>
</evidence>
<sequence length="385" mass="39176">MTGRGMGPKGRRNPRQVWGGRSGAGGGKGRAGGGERGGGGRAAGGGGGERSQSSTELASERASDLSAGPRTSGRKAARSARGTEERARRAPRAAAGALGKAPCGAPAGTGRGRGRHGPAARGAGALGPRRGAPRLVAAAATLRSRAPRPLQPPPGPPPAHEPRHQSLRRAGGRGASKMPFHPVTAALMYRGIYTVPNLLSEQRPVDIPEDELEGECPPGPLPAGPPTWARGRGRFAARSCARLQDRSAPGAPRWGVARAEGGPAPARVAPRAAETCRAPQRAVTVRQRGGLGWGSALSPQHRPGRSTRILIPSAALARGSLLALTFRSCRFKNSICSGSRRRGEGDCPASAPCGAAPPLPCSPAGTPSPALREGSPGGDWAAQSR</sequence>
<reference evidence="2 3" key="1">
    <citation type="submission" date="2023-05" db="EMBL/GenBank/DDBJ databases">
        <title>B98-5 Cell Line De Novo Hybrid Assembly: An Optical Mapping Approach.</title>
        <authorList>
            <person name="Kananen K."/>
            <person name="Auerbach J.A."/>
            <person name="Kautto E."/>
            <person name="Blachly J.S."/>
        </authorList>
    </citation>
    <scope>NUCLEOTIDE SEQUENCE [LARGE SCALE GENOMIC DNA]</scope>
    <source>
        <strain evidence="2">B95-8</strain>
        <tissue evidence="2">Cell line</tissue>
    </source>
</reference>
<feature type="region of interest" description="Disordered" evidence="1">
    <location>
        <begin position="1"/>
        <end position="178"/>
    </location>
</feature>
<dbReference type="Proteomes" id="UP001266305">
    <property type="component" value="Unassembled WGS sequence"/>
</dbReference>
<evidence type="ECO:0000256" key="1">
    <source>
        <dbReference type="SAM" id="MobiDB-lite"/>
    </source>
</evidence>
<feature type="compositionally biased region" description="Gly residues" evidence="1">
    <location>
        <begin position="20"/>
        <end position="49"/>
    </location>
</feature>
<feature type="compositionally biased region" description="Pro residues" evidence="1">
    <location>
        <begin position="149"/>
        <end position="159"/>
    </location>
</feature>
<comment type="caution">
    <text evidence="2">The sequence shown here is derived from an EMBL/GenBank/DDBJ whole genome shotgun (WGS) entry which is preliminary data.</text>
</comment>
<organism evidence="2 3">
    <name type="scientific">Saguinus oedipus</name>
    <name type="common">Cotton-top tamarin</name>
    <name type="synonym">Oedipomidas oedipus</name>
    <dbReference type="NCBI Taxonomy" id="9490"/>
    <lineage>
        <taxon>Eukaryota</taxon>
        <taxon>Metazoa</taxon>
        <taxon>Chordata</taxon>
        <taxon>Craniata</taxon>
        <taxon>Vertebrata</taxon>
        <taxon>Euteleostomi</taxon>
        <taxon>Mammalia</taxon>
        <taxon>Eutheria</taxon>
        <taxon>Euarchontoglires</taxon>
        <taxon>Primates</taxon>
        <taxon>Haplorrhini</taxon>
        <taxon>Platyrrhini</taxon>
        <taxon>Cebidae</taxon>
        <taxon>Callitrichinae</taxon>
        <taxon>Saguinus</taxon>
    </lineage>
</organism>
<dbReference type="EMBL" id="JASSZA010000001">
    <property type="protein sequence ID" value="KAK2121347.1"/>
    <property type="molecule type" value="Genomic_DNA"/>
</dbReference>
<keyword evidence="3" id="KW-1185">Reference proteome</keyword>
<gene>
    <name evidence="2" type="ORF">P7K49_002733</name>
</gene>
<feature type="region of interest" description="Disordered" evidence="1">
    <location>
        <begin position="337"/>
        <end position="385"/>
    </location>
</feature>
<accession>A0ABQ9WI57</accession>
<evidence type="ECO:0000313" key="2">
    <source>
        <dbReference type="EMBL" id="KAK2121347.1"/>
    </source>
</evidence>
<proteinExistence type="predicted"/>
<feature type="compositionally biased region" description="Low complexity" evidence="1">
    <location>
        <begin position="119"/>
        <end position="134"/>
    </location>
</feature>